<dbReference type="AlphaFoldDB" id="A0A6C0LC58"/>
<evidence type="ECO:0000256" key="1">
    <source>
        <dbReference type="SAM" id="MobiDB-lite"/>
    </source>
</evidence>
<reference evidence="3" key="1">
    <citation type="journal article" date="2020" name="Nature">
        <title>Giant virus diversity and host interactions through global metagenomics.</title>
        <authorList>
            <person name="Schulz F."/>
            <person name="Roux S."/>
            <person name="Paez-Espino D."/>
            <person name="Jungbluth S."/>
            <person name="Walsh D.A."/>
            <person name="Denef V.J."/>
            <person name="McMahon K.D."/>
            <person name="Konstantinidis K.T."/>
            <person name="Eloe-Fadrosh E.A."/>
            <person name="Kyrpides N.C."/>
            <person name="Woyke T."/>
        </authorList>
    </citation>
    <scope>NUCLEOTIDE SEQUENCE</scope>
    <source>
        <strain evidence="3">GVMAG-M-3300027763-16</strain>
    </source>
</reference>
<evidence type="ECO:0000256" key="2">
    <source>
        <dbReference type="SAM" id="Phobius"/>
    </source>
</evidence>
<feature type="region of interest" description="Disordered" evidence="1">
    <location>
        <begin position="1"/>
        <end position="71"/>
    </location>
</feature>
<keyword evidence="2" id="KW-0812">Transmembrane</keyword>
<name>A0A6C0LC58_9ZZZZ</name>
<keyword evidence="2" id="KW-1133">Transmembrane helix</keyword>
<feature type="transmembrane region" description="Helical" evidence="2">
    <location>
        <begin position="147"/>
        <end position="165"/>
    </location>
</feature>
<feature type="transmembrane region" description="Helical" evidence="2">
    <location>
        <begin position="232"/>
        <end position="251"/>
    </location>
</feature>
<proteinExistence type="predicted"/>
<protein>
    <submittedName>
        <fullName evidence="3">Uncharacterized protein</fullName>
    </submittedName>
</protein>
<sequence>MAYRHQSIAEQQLRYENIGYETPHVARNRTPPTPRNQTPPQSRSPPAARNRTPPTPVARNQTPPRQQAAHIPQDYDECINYKCEIAKLKLELKIAKGGEITDNDIEQLNANIREYCPEDDDVDTFIENMEIERQIVKLKNEVNTIKFVLPFICHFLFIIIGNRKFDGLTNLTDLYSVLLYTAPKTVNSITQTTKQTAIIAKQLAFRGANNVKEKLRIIIPEFVRYIQRGLGYHQYSATYLTVFLLIIYYIVAGQQITNIDSVKPFSEKPKIANRKPTTVAQKKRELNFVKEKDKAIYRIATTYMNDDELSELASIFIDKLKVKMFLKKLKNKINTNINDLTNKEAIAAKLVGQDTLQSRKELAEIDFERMLMIDDIEQLNKAIGSFKGGKSSKKTKVSKKRFI</sequence>
<dbReference type="EMBL" id="MN740453">
    <property type="protein sequence ID" value="QHU27278.1"/>
    <property type="molecule type" value="Genomic_DNA"/>
</dbReference>
<accession>A0A6C0LC58</accession>
<organism evidence="3">
    <name type="scientific">viral metagenome</name>
    <dbReference type="NCBI Taxonomy" id="1070528"/>
    <lineage>
        <taxon>unclassified sequences</taxon>
        <taxon>metagenomes</taxon>
        <taxon>organismal metagenomes</taxon>
    </lineage>
</organism>
<evidence type="ECO:0000313" key="3">
    <source>
        <dbReference type="EMBL" id="QHU27278.1"/>
    </source>
</evidence>
<keyword evidence="2" id="KW-0472">Membrane</keyword>
<feature type="compositionally biased region" description="Low complexity" evidence="1">
    <location>
        <begin position="35"/>
        <end position="60"/>
    </location>
</feature>